<evidence type="ECO:0000313" key="15">
    <source>
        <dbReference type="Proteomes" id="UP000054481"/>
    </source>
</evidence>
<comment type="subcellular location">
    <subcellularLocation>
        <location evidence="1">Membrane</location>
        <topology evidence="1">Multi-pass membrane protein</topology>
    </subcellularLocation>
</comment>
<dbReference type="OrthoDB" id="10253736at2759"/>
<dbReference type="EMBL" id="KQ030538">
    <property type="protein sequence ID" value="KJZ73103.1"/>
    <property type="molecule type" value="Genomic_DNA"/>
</dbReference>
<evidence type="ECO:0000256" key="1">
    <source>
        <dbReference type="ARBA" id="ARBA00004141"/>
    </source>
</evidence>
<keyword evidence="15" id="KW-1185">Reference proteome</keyword>
<dbReference type="Pfam" id="PF00106">
    <property type="entry name" value="adh_short"/>
    <property type="match status" value="1"/>
</dbReference>
<reference evidence="14 15" key="1">
    <citation type="journal article" date="2014" name="Genome Biol. Evol.">
        <title>Comparative genomics and transcriptomics analyses reveal divergent lifestyle features of nematode endoparasitic fungus Hirsutella minnesotensis.</title>
        <authorList>
            <person name="Lai Y."/>
            <person name="Liu K."/>
            <person name="Zhang X."/>
            <person name="Zhang X."/>
            <person name="Li K."/>
            <person name="Wang N."/>
            <person name="Shu C."/>
            <person name="Wu Y."/>
            <person name="Wang C."/>
            <person name="Bushley K.E."/>
            <person name="Xiang M."/>
            <person name="Liu X."/>
        </authorList>
    </citation>
    <scope>NUCLEOTIDE SEQUENCE [LARGE SCALE GENOMIC DNA]</scope>
    <source>
        <strain evidence="14 15">3608</strain>
    </source>
</reference>
<evidence type="ECO:0000256" key="2">
    <source>
        <dbReference type="ARBA" id="ARBA00006484"/>
    </source>
</evidence>
<evidence type="ECO:0000256" key="4">
    <source>
        <dbReference type="ARBA" id="ARBA00022857"/>
    </source>
</evidence>
<dbReference type="Gene3D" id="3.40.50.720">
    <property type="entry name" value="NAD(P)-binding Rossmann-like Domain"/>
    <property type="match status" value="1"/>
</dbReference>
<keyword evidence="8 13" id="KW-0472">Membrane</keyword>
<keyword evidence="5 13" id="KW-1133">Transmembrane helix</keyword>
<evidence type="ECO:0000256" key="9">
    <source>
        <dbReference type="ARBA" id="ARBA00059620"/>
    </source>
</evidence>
<evidence type="ECO:0000256" key="11">
    <source>
        <dbReference type="ARBA" id="ARBA00082544"/>
    </source>
</evidence>
<keyword evidence="3 13" id="KW-0812">Transmembrane</keyword>
<dbReference type="InterPro" id="IPR036291">
    <property type="entry name" value="NAD(P)-bd_dom_sf"/>
</dbReference>
<dbReference type="GO" id="GO:0016020">
    <property type="term" value="C:membrane"/>
    <property type="evidence" value="ECO:0007669"/>
    <property type="project" value="UniProtKB-SubCell"/>
</dbReference>
<dbReference type="AlphaFoldDB" id="A0A0F7ZTH1"/>
<dbReference type="GO" id="GO:0052650">
    <property type="term" value="F:all-trans-retinol dehydrogenase (NADP+) activity"/>
    <property type="evidence" value="ECO:0007669"/>
    <property type="project" value="UniProtKB-ARBA"/>
</dbReference>
<organism evidence="14 15">
    <name type="scientific">Hirsutella minnesotensis 3608</name>
    <dbReference type="NCBI Taxonomy" id="1043627"/>
    <lineage>
        <taxon>Eukaryota</taxon>
        <taxon>Fungi</taxon>
        <taxon>Dikarya</taxon>
        <taxon>Ascomycota</taxon>
        <taxon>Pezizomycotina</taxon>
        <taxon>Sordariomycetes</taxon>
        <taxon>Hypocreomycetidae</taxon>
        <taxon>Hypocreales</taxon>
        <taxon>Ophiocordycipitaceae</taxon>
        <taxon>Hirsutella</taxon>
    </lineage>
</organism>
<dbReference type="PROSITE" id="PS00061">
    <property type="entry name" value="ADH_SHORT"/>
    <property type="match status" value="1"/>
</dbReference>
<dbReference type="PRINTS" id="PR00080">
    <property type="entry name" value="SDRFAMILY"/>
</dbReference>
<name>A0A0F7ZTH1_9HYPO</name>
<dbReference type="PANTHER" id="PTHR24322">
    <property type="entry name" value="PKSB"/>
    <property type="match status" value="1"/>
</dbReference>
<protein>
    <recommendedName>
        <fullName evidence="10">Short-chain dehydrogenase/reductase 3</fullName>
    </recommendedName>
    <alternativeName>
        <fullName evidence="11">Retinal short-chain dehydrogenase/reductase 1</fullName>
    </alternativeName>
</protein>
<evidence type="ECO:0000256" key="7">
    <source>
        <dbReference type="ARBA" id="ARBA00023098"/>
    </source>
</evidence>
<evidence type="ECO:0000256" key="6">
    <source>
        <dbReference type="ARBA" id="ARBA00023002"/>
    </source>
</evidence>
<comment type="function">
    <text evidence="9">Catalyzes the reduction of all-trans-retinal to all-trans-retinol in the presence of NADPH.</text>
</comment>
<dbReference type="FunFam" id="3.40.50.720:FF:000131">
    <property type="entry name" value="Short-chain dehydrogenase/reductase 3"/>
    <property type="match status" value="1"/>
</dbReference>
<keyword evidence="7" id="KW-0443">Lipid metabolism</keyword>
<evidence type="ECO:0000256" key="5">
    <source>
        <dbReference type="ARBA" id="ARBA00022989"/>
    </source>
</evidence>
<dbReference type="Proteomes" id="UP000054481">
    <property type="component" value="Unassembled WGS sequence"/>
</dbReference>
<evidence type="ECO:0000256" key="8">
    <source>
        <dbReference type="ARBA" id="ARBA00023136"/>
    </source>
</evidence>
<dbReference type="InterPro" id="IPR020904">
    <property type="entry name" value="Sc_DH/Rdtase_CS"/>
</dbReference>
<proteinExistence type="inferred from homology"/>
<dbReference type="InterPro" id="IPR002347">
    <property type="entry name" value="SDR_fam"/>
</dbReference>
<evidence type="ECO:0000256" key="3">
    <source>
        <dbReference type="ARBA" id="ARBA00022692"/>
    </source>
</evidence>
<evidence type="ECO:0000313" key="14">
    <source>
        <dbReference type="EMBL" id="KJZ73103.1"/>
    </source>
</evidence>
<accession>A0A0F7ZTH1</accession>
<dbReference type="PRINTS" id="PR00081">
    <property type="entry name" value="GDHRDH"/>
</dbReference>
<feature type="transmembrane region" description="Helical" evidence="13">
    <location>
        <begin position="21"/>
        <end position="44"/>
    </location>
</feature>
<evidence type="ECO:0000256" key="10">
    <source>
        <dbReference type="ARBA" id="ARBA00068717"/>
    </source>
</evidence>
<evidence type="ECO:0000256" key="13">
    <source>
        <dbReference type="SAM" id="Phobius"/>
    </source>
</evidence>
<keyword evidence="6" id="KW-0560">Oxidoreductase</keyword>
<comment type="similarity">
    <text evidence="2 12">Belongs to the short-chain dehydrogenases/reductases (SDR) family.</text>
</comment>
<gene>
    <name evidence="14" type="ORF">HIM_07487</name>
</gene>
<keyword evidence="4" id="KW-0521">NADP</keyword>
<sequence length="326" mass="35282">MPPAKVVPARALLRHDAAHRLGLAAAGLAVVRTVLLVLVGLGTARFVNNVLSLMAANSWRLTPAATWNWPDEIAVVTGGSSGIGAGVVQRLAGRHMRVAVLDIQELPKEMQGNPLVYFYKCDITSPESVAEAADAVRRDIGHPSILINNAGITRPMPILKMPSDFLHKIFNVNCLSHWTLVQQFLPNMIHVNKGHVVTVASIASFVALAKAADYSATKAAAHAFHEALSTELRHLYKADGVLTSIAHPNFVRTPLVEDFANGLETGGIRLLTTDYVADEIAGQVFSKRGGQLVIPQNMTFLAGLRAWPTWMQTLVRDILGKMAMKL</sequence>
<dbReference type="PANTHER" id="PTHR24322:SF736">
    <property type="entry name" value="RETINOL DEHYDROGENASE 10"/>
    <property type="match status" value="1"/>
</dbReference>
<dbReference type="SUPFAM" id="SSF51735">
    <property type="entry name" value="NAD(P)-binding Rossmann-fold domains"/>
    <property type="match status" value="1"/>
</dbReference>
<evidence type="ECO:0000256" key="12">
    <source>
        <dbReference type="RuleBase" id="RU000363"/>
    </source>
</evidence>